<dbReference type="InterPro" id="IPR008428">
    <property type="entry name" value="Chond_GalNAc"/>
</dbReference>
<dbReference type="OrthoDB" id="9985088at2759"/>
<dbReference type="EC" id="2.4.1.-" evidence="1"/>
<dbReference type="Pfam" id="PF05679">
    <property type="entry name" value="CHGN"/>
    <property type="match status" value="1"/>
</dbReference>
<comment type="subcellular location">
    <subcellularLocation>
        <location evidence="1">Golgi apparatus</location>
        <location evidence="1">Golgi stack membrane</location>
        <topology evidence="1">Single-pass type II membrane protein</topology>
    </subcellularLocation>
</comment>
<evidence type="ECO:0000256" key="1">
    <source>
        <dbReference type="RuleBase" id="RU364016"/>
    </source>
</evidence>
<organism evidence="2">
    <name type="scientific">Adineta steineri</name>
    <dbReference type="NCBI Taxonomy" id="433720"/>
    <lineage>
        <taxon>Eukaryota</taxon>
        <taxon>Metazoa</taxon>
        <taxon>Spiralia</taxon>
        <taxon>Gnathifera</taxon>
        <taxon>Rotifera</taxon>
        <taxon>Eurotatoria</taxon>
        <taxon>Bdelloidea</taxon>
        <taxon>Adinetida</taxon>
        <taxon>Adinetidae</taxon>
        <taxon>Adineta</taxon>
    </lineage>
</organism>
<dbReference type="GO" id="GO:0032580">
    <property type="term" value="C:Golgi cisterna membrane"/>
    <property type="evidence" value="ECO:0007669"/>
    <property type="project" value="UniProtKB-SubCell"/>
</dbReference>
<reference evidence="2" key="1">
    <citation type="submission" date="2021-02" db="EMBL/GenBank/DDBJ databases">
        <authorList>
            <person name="Nowell W R."/>
        </authorList>
    </citation>
    <scope>NUCLEOTIDE SEQUENCE</scope>
</reference>
<dbReference type="EMBL" id="CAJNON010000597">
    <property type="protein sequence ID" value="CAF1329238.1"/>
    <property type="molecule type" value="Genomic_DNA"/>
</dbReference>
<keyword evidence="1" id="KW-0333">Golgi apparatus</keyword>
<proteinExistence type="inferred from homology"/>
<keyword evidence="1" id="KW-0812">Transmembrane</keyword>
<accession>A0A815FIN7</accession>
<gene>
    <name evidence="2" type="ORF">VCS650_LOCUS32589</name>
</gene>
<dbReference type="Proteomes" id="UP000663891">
    <property type="component" value="Unassembled WGS sequence"/>
</dbReference>
<sequence>MSFYDLFIQLTDIHILRAPDQSLRVHYHPIKCDSIKQLNNIEYNRCLMQKEKGLASRSQLAMIIIENEQTKITDKKKNE</sequence>
<comment type="similarity">
    <text evidence="1">Belongs to the chondroitin N-acetylgalactosaminyltransferase family.</text>
</comment>
<protein>
    <recommendedName>
        <fullName evidence="1">Hexosyltransferase</fullName>
        <ecNumber evidence="1">2.4.1.-</ecNumber>
    </recommendedName>
</protein>
<name>A0A815FIN7_9BILA</name>
<dbReference type="GO" id="GO:0008376">
    <property type="term" value="F:acetylgalactosaminyltransferase activity"/>
    <property type="evidence" value="ECO:0007669"/>
    <property type="project" value="InterPro"/>
</dbReference>
<dbReference type="AlphaFoldDB" id="A0A815FIN7"/>
<keyword evidence="1" id="KW-0735">Signal-anchor</keyword>
<evidence type="ECO:0000313" key="2">
    <source>
        <dbReference type="EMBL" id="CAF1329238.1"/>
    </source>
</evidence>
<comment type="caution">
    <text evidence="2">The sequence shown here is derived from an EMBL/GenBank/DDBJ whole genome shotgun (WGS) entry which is preliminary data.</text>
</comment>
<keyword evidence="1" id="KW-0808">Transferase</keyword>